<sequence>MNKLIDKQRFLSLLRDDMTIMVGGFMANGAPETLINLVVKSGVQNITLISTDTAIPNKGVSKLIASKQVSKLLASHIGLNPETGVQMNQGSLDVELVPQGTLAERIRSGGAGLGGVLTKTGLGTIVAEGKQTLAIGGEEYLLELPLKADLALIRGSKIDSKGNIFYNKTTRNFNSLMATAADIVVAEAEHLVALGDIQAESVHTPSLFVDHILEGIIS</sequence>
<dbReference type="Gene3D" id="3.40.1080.10">
    <property type="entry name" value="Glutaconate Coenzyme A-transferase"/>
    <property type="match status" value="1"/>
</dbReference>
<dbReference type="Pfam" id="PF01144">
    <property type="entry name" value="CoA_trans"/>
    <property type="match status" value="1"/>
</dbReference>
<dbReference type="InterPro" id="IPR004165">
    <property type="entry name" value="CoA_trans_fam_I"/>
</dbReference>
<evidence type="ECO:0000313" key="2">
    <source>
        <dbReference type="EMBL" id="CAH0537117.1"/>
    </source>
</evidence>
<gene>
    <name evidence="2" type="primary">ctfA</name>
    <name evidence="2" type="ORF">VMF7928_00947</name>
</gene>
<dbReference type="RefSeq" id="WP_237360321.1">
    <property type="nucleotide sequence ID" value="NZ_CAKLDM010000001.1"/>
</dbReference>
<dbReference type="PANTHER" id="PTHR13707:SF60">
    <property type="entry name" value="ACETATE COA-TRANSFERASE SUBUNIT ALPHA"/>
    <property type="match status" value="1"/>
</dbReference>
<organism evidence="2 3">
    <name type="scientific">Vibrio marisflavi CECT 7928</name>
    <dbReference type="NCBI Taxonomy" id="634439"/>
    <lineage>
        <taxon>Bacteria</taxon>
        <taxon>Pseudomonadati</taxon>
        <taxon>Pseudomonadota</taxon>
        <taxon>Gammaproteobacteria</taxon>
        <taxon>Vibrionales</taxon>
        <taxon>Vibrionaceae</taxon>
        <taxon>Vibrio</taxon>
    </lineage>
</organism>
<evidence type="ECO:0000256" key="1">
    <source>
        <dbReference type="ARBA" id="ARBA00022679"/>
    </source>
</evidence>
<keyword evidence="1 2" id="KW-0808">Transferase</keyword>
<proteinExistence type="predicted"/>
<reference evidence="2" key="1">
    <citation type="submission" date="2021-11" db="EMBL/GenBank/DDBJ databases">
        <authorList>
            <person name="Rodrigo-Torres L."/>
            <person name="Arahal R. D."/>
            <person name="Lucena T."/>
        </authorList>
    </citation>
    <scope>NUCLEOTIDE SEQUENCE</scope>
    <source>
        <strain evidence="2">CECT 7928</strain>
    </source>
</reference>
<dbReference type="EC" id="2.8.3.9" evidence="2"/>
<dbReference type="GO" id="GO:0047371">
    <property type="term" value="F:butyrate-acetoacetate CoA-transferase activity"/>
    <property type="evidence" value="ECO:0007669"/>
    <property type="project" value="UniProtKB-EC"/>
</dbReference>
<dbReference type="Proteomes" id="UP000838748">
    <property type="component" value="Unassembled WGS sequence"/>
</dbReference>
<name>A0ABN8E142_9VIBR</name>
<accession>A0ABN8E142</accession>
<comment type="caution">
    <text evidence="2">The sequence shown here is derived from an EMBL/GenBank/DDBJ whole genome shotgun (WGS) entry which is preliminary data.</text>
</comment>
<evidence type="ECO:0000313" key="3">
    <source>
        <dbReference type="Proteomes" id="UP000838748"/>
    </source>
</evidence>
<keyword evidence="3" id="KW-1185">Reference proteome</keyword>
<dbReference type="EMBL" id="CAKLDM010000001">
    <property type="protein sequence ID" value="CAH0537117.1"/>
    <property type="molecule type" value="Genomic_DNA"/>
</dbReference>
<protein>
    <submittedName>
        <fullName evidence="2">Butyrate--acetoacetate CoA-transferase subunit A</fullName>
        <ecNumber evidence="2">2.8.3.9</ecNumber>
    </submittedName>
</protein>
<dbReference type="NCBIfam" id="TIGR02429">
    <property type="entry name" value="pcaI_scoA_fam"/>
    <property type="match status" value="1"/>
</dbReference>
<dbReference type="SMART" id="SM00882">
    <property type="entry name" value="CoA_trans"/>
    <property type="match status" value="1"/>
</dbReference>
<dbReference type="InterPro" id="IPR037171">
    <property type="entry name" value="NagB/RpiA_transferase-like"/>
</dbReference>
<dbReference type="SUPFAM" id="SSF100950">
    <property type="entry name" value="NagB/RpiA/CoA transferase-like"/>
    <property type="match status" value="1"/>
</dbReference>
<dbReference type="PANTHER" id="PTHR13707">
    <property type="entry name" value="KETOACID-COENZYME A TRANSFERASE"/>
    <property type="match status" value="1"/>
</dbReference>
<dbReference type="InterPro" id="IPR012792">
    <property type="entry name" value="3-oxoacid_CoA-transf_A"/>
</dbReference>